<evidence type="ECO:0000313" key="7">
    <source>
        <dbReference type="Proteomes" id="UP000050828"/>
    </source>
</evidence>
<proteinExistence type="predicted"/>
<feature type="transmembrane region" description="Helical" evidence="5">
    <location>
        <begin position="100"/>
        <end position="128"/>
    </location>
</feature>
<feature type="transmembrane region" description="Helical" evidence="5">
    <location>
        <begin position="385"/>
        <end position="404"/>
    </location>
</feature>
<evidence type="ECO:0000256" key="4">
    <source>
        <dbReference type="ARBA" id="ARBA00023136"/>
    </source>
</evidence>
<dbReference type="PANTHER" id="PTHR47547">
    <property type="match status" value="1"/>
</dbReference>
<keyword evidence="4 5" id="KW-0472">Membrane</keyword>
<keyword evidence="3 5" id="KW-1133">Transmembrane helix</keyword>
<feature type="transmembrane region" description="Helical" evidence="5">
    <location>
        <begin position="27"/>
        <end position="45"/>
    </location>
</feature>
<feature type="transmembrane region" description="Helical" evidence="5">
    <location>
        <begin position="479"/>
        <end position="496"/>
    </location>
</feature>
<keyword evidence="2 5" id="KW-0812">Transmembrane</keyword>
<dbReference type="InterPro" id="IPR052962">
    <property type="entry name" value="AA_Transporter_AGT"/>
</dbReference>
<organism evidence="6 7">
    <name type="scientific">Latilactobacillus curvatus JCM 1096 = DSM 20019</name>
    <dbReference type="NCBI Taxonomy" id="1293592"/>
    <lineage>
        <taxon>Bacteria</taxon>
        <taxon>Bacillati</taxon>
        <taxon>Bacillota</taxon>
        <taxon>Bacilli</taxon>
        <taxon>Lactobacillales</taxon>
        <taxon>Lactobacillaceae</taxon>
        <taxon>Latilactobacillus</taxon>
    </lineage>
</organism>
<dbReference type="EMBL" id="AZDL01000008">
    <property type="protein sequence ID" value="KRK93114.1"/>
    <property type="molecule type" value="Genomic_DNA"/>
</dbReference>
<name>A0AAJ0PD69_LATCU</name>
<feature type="transmembrane region" description="Helical" evidence="5">
    <location>
        <begin position="57"/>
        <end position="79"/>
    </location>
</feature>
<reference evidence="6 7" key="1">
    <citation type="journal article" date="2015" name="Genome Announc.">
        <title>Expanding the biotechnology potential of lactobacilli through comparative genomics of 213 strains and associated genera.</title>
        <authorList>
            <person name="Sun Z."/>
            <person name="Harris H.M."/>
            <person name="McCann A."/>
            <person name="Guo C."/>
            <person name="Argimon S."/>
            <person name="Zhang W."/>
            <person name="Yang X."/>
            <person name="Jeffery I.B."/>
            <person name="Cooney J.C."/>
            <person name="Kagawa T.F."/>
            <person name="Liu W."/>
            <person name="Song Y."/>
            <person name="Salvetti E."/>
            <person name="Wrobel A."/>
            <person name="Rasinkangas P."/>
            <person name="Parkhill J."/>
            <person name="Rea M.C."/>
            <person name="O'Sullivan O."/>
            <person name="Ritari J."/>
            <person name="Douillard F.P."/>
            <person name="Paul Ross R."/>
            <person name="Yang R."/>
            <person name="Briner A.E."/>
            <person name="Felis G.E."/>
            <person name="de Vos W.M."/>
            <person name="Barrangou R."/>
            <person name="Klaenhammer T.R."/>
            <person name="Caufield P.W."/>
            <person name="Cui Y."/>
            <person name="Zhang H."/>
            <person name="O'Toole P.W."/>
        </authorList>
    </citation>
    <scope>NUCLEOTIDE SEQUENCE [LARGE SCALE GENOMIC DNA]</scope>
    <source>
        <strain evidence="6 7">DSM 20019</strain>
    </source>
</reference>
<dbReference type="PANTHER" id="PTHR47547:SF1">
    <property type="entry name" value="ASPARTATE-PROTON SYMPORTER"/>
    <property type="match status" value="1"/>
</dbReference>
<dbReference type="InterPro" id="IPR002293">
    <property type="entry name" value="AA/rel_permease1"/>
</dbReference>
<gene>
    <name evidence="6" type="ORF">FC08_GL001632</name>
</gene>
<feature type="transmembrane region" description="Helical" evidence="5">
    <location>
        <begin position="148"/>
        <end position="168"/>
    </location>
</feature>
<comment type="subcellular location">
    <subcellularLocation>
        <location evidence="1">Membrane</location>
        <topology evidence="1">Multi-pass membrane protein</topology>
    </subcellularLocation>
</comment>
<dbReference type="GO" id="GO:0016020">
    <property type="term" value="C:membrane"/>
    <property type="evidence" value="ECO:0007669"/>
    <property type="project" value="UniProtKB-SubCell"/>
</dbReference>
<feature type="transmembrane region" description="Helical" evidence="5">
    <location>
        <begin position="449"/>
        <end position="467"/>
    </location>
</feature>
<feature type="transmembrane region" description="Helical" evidence="5">
    <location>
        <begin position="508"/>
        <end position="528"/>
    </location>
</feature>
<feature type="transmembrane region" description="Helical" evidence="5">
    <location>
        <begin position="258"/>
        <end position="279"/>
    </location>
</feature>
<sequence length="548" mass="61027">MKPTVMVAIMAHHTQEVFMIEKNKMSLFSLVMLGLSSIIGSGWLFGAWEATTVAGPAAIISWIVGAIVIGAIAFNYVELGTMFPESGGMSHYAQYSHGSLLGFIAAWANWVSLVTIIPIEAVAAVQYMSSWPWAWANWTNHFMHHAEISNRGLLVVFAFIIVFTLLNFWSVKFLTRFTSFIAIFKLGVPLLTIIMLVSTGFHTGNFGHSMATFMPYGSAKIFAATSISGIIFSYNAFQTVINVGSEIRDSKRNIGRGIAISLGISIVIYLLLQITFIGSVSPTLLAKVGWHGLNFQSPFADLAILLGIHWLAVLLYLDAFVSPFGTGVSFVASCARTLAALKQNKHMPPIVGRMNEQYNIPRIAMVINAIVSMLLVSIFRSWGTLASVISTATLIAYLTGPVTVMSLRKMAPDMNRPVQSPWMKIMSPLSFILASLATYWAMWPTTIKVIGVIMLGLPFYFYYEYRIHWENTWAQFKGSLWLIIYLALLSLISFLGSREFNGINLIPYPLDFVLISALALIFYYWGIISRFYSKYFSRATRINDDVQL</sequence>
<feature type="transmembrane region" description="Helical" evidence="5">
    <location>
        <begin position="180"/>
        <end position="201"/>
    </location>
</feature>
<evidence type="ECO:0000256" key="5">
    <source>
        <dbReference type="SAM" id="Phobius"/>
    </source>
</evidence>
<protein>
    <submittedName>
        <fullName evidence="6">Amino acid permease family protein</fullName>
    </submittedName>
</protein>
<dbReference type="Proteomes" id="UP000050828">
    <property type="component" value="Unassembled WGS sequence"/>
</dbReference>
<dbReference type="AlphaFoldDB" id="A0AAJ0PD69"/>
<dbReference type="GO" id="GO:0022857">
    <property type="term" value="F:transmembrane transporter activity"/>
    <property type="evidence" value="ECO:0007669"/>
    <property type="project" value="InterPro"/>
</dbReference>
<feature type="transmembrane region" description="Helical" evidence="5">
    <location>
        <begin position="299"/>
        <end position="317"/>
    </location>
</feature>
<feature type="transmembrane region" description="Helical" evidence="5">
    <location>
        <begin position="363"/>
        <end position="379"/>
    </location>
</feature>
<accession>A0AAJ0PD69</accession>
<feature type="transmembrane region" description="Helical" evidence="5">
    <location>
        <begin position="221"/>
        <end position="237"/>
    </location>
</feature>
<evidence type="ECO:0000256" key="1">
    <source>
        <dbReference type="ARBA" id="ARBA00004141"/>
    </source>
</evidence>
<comment type="caution">
    <text evidence="6">The sequence shown here is derived from an EMBL/GenBank/DDBJ whole genome shotgun (WGS) entry which is preliminary data.</text>
</comment>
<evidence type="ECO:0000256" key="2">
    <source>
        <dbReference type="ARBA" id="ARBA00022692"/>
    </source>
</evidence>
<evidence type="ECO:0000313" key="6">
    <source>
        <dbReference type="EMBL" id="KRK93114.1"/>
    </source>
</evidence>
<evidence type="ECO:0000256" key="3">
    <source>
        <dbReference type="ARBA" id="ARBA00022989"/>
    </source>
</evidence>
<dbReference type="PIRSF" id="PIRSF006060">
    <property type="entry name" value="AA_transporter"/>
    <property type="match status" value="1"/>
</dbReference>
<dbReference type="Pfam" id="PF13520">
    <property type="entry name" value="AA_permease_2"/>
    <property type="match status" value="1"/>
</dbReference>
<dbReference type="Gene3D" id="1.20.1740.10">
    <property type="entry name" value="Amino acid/polyamine transporter I"/>
    <property type="match status" value="1"/>
</dbReference>